<feature type="domain" description="Mycothiol-dependent maleylpyruvate isomerase metal-binding" evidence="3">
    <location>
        <begin position="22"/>
        <end position="136"/>
    </location>
</feature>
<reference evidence="4 5" key="1">
    <citation type="submission" date="2021-03" db="EMBL/GenBank/DDBJ databases">
        <title>Genomic Encyclopedia of Type Strains, Phase IV (KMG-IV): sequencing the most valuable type-strain genomes for metagenomic binning, comparative biology and taxonomic classification.</title>
        <authorList>
            <person name="Goeker M."/>
        </authorList>
    </citation>
    <scope>NUCLEOTIDE SEQUENCE [LARGE SCALE GENOMIC DNA]</scope>
    <source>
        <strain evidence="4 5">DSM 40526</strain>
    </source>
</reference>
<dbReference type="InterPro" id="IPR010872">
    <property type="entry name" value="MDMPI_C-term_domain"/>
</dbReference>
<feature type="domain" description="MDMPI C-terminal" evidence="2">
    <location>
        <begin position="149"/>
        <end position="244"/>
    </location>
</feature>
<dbReference type="Gene3D" id="1.20.120.450">
    <property type="entry name" value="dinb family like domain"/>
    <property type="match status" value="1"/>
</dbReference>
<accession>A0ABS4L4M9</accession>
<dbReference type="PANTHER" id="PTHR40758">
    <property type="entry name" value="CONSERVED PROTEIN"/>
    <property type="match status" value="1"/>
</dbReference>
<dbReference type="EMBL" id="JAGGLQ010000004">
    <property type="protein sequence ID" value="MBP2037043.1"/>
    <property type="molecule type" value="Genomic_DNA"/>
</dbReference>
<dbReference type="InterPro" id="IPR017517">
    <property type="entry name" value="Maleyloyr_isom"/>
</dbReference>
<evidence type="ECO:0000313" key="5">
    <source>
        <dbReference type="Proteomes" id="UP001519310"/>
    </source>
</evidence>
<dbReference type="NCBIfam" id="TIGR03083">
    <property type="entry name" value="maleylpyruvate isomerase family mycothiol-dependent enzyme"/>
    <property type="match status" value="1"/>
</dbReference>
<dbReference type="SUPFAM" id="SSF55718">
    <property type="entry name" value="SCP-like"/>
    <property type="match status" value="1"/>
</dbReference>
<feature type="compositionally biased region" description="Low complexity" evidence="1">
    <location>
        <begin position="281"/>
        <end position="303"/>
    </location>
</feature>
<dbReference type="SUPFAM" id="SSF109854">
    <property type="entry name" value="DinB/YfiT-like putative metalloenzymes"/>
    <property type="match status" value="1"/>
</dbReference>
<evidence type="ECO:0000259" key="3">
    <source>
        <dbReference type="Pfam" id="PF11716"/>
    </source>
</evidence>
<dbReference type="InterPro" id="IPR024344">
    <property type="entry name" value="MDMPI_metal-binding"/>
</dbReference>
<dbReference type="Pfam" id="PF07398">
    <property type="entry name" value="MDMPI_C"/>
    <property type="match status" value="1"/>
</dbReference>
<dbReference type="InterPro" id="IPR036527">
    <property type="entry name" value="SCP2_sterol-bd_dom_sf"/>
</dbReference>
<dbReference type="PANTHER" id="PTHR40758:SF1">
    <property type="entry name" value="CONSERVED PROTEIN"/>
    <property type="match status" value="1"/>
</dbReference>
<organism evidence="4 5">
    <name type="scientific">Streptomyces avidinii</name>
    <dbReference type="NCBI Taxonomy" id="1895"/>
    <lineage>
        <taxon>Bacteria</taxon>
        <taxon>Bacillati</taxon>
        <taxon>Actinomycetota</taxon>
        <taxon>Actinomycetes</taxon>
        <taxon>Kitasatosporales</taxon>
        <taxon>Streptomycetaceae</taxon>
        <taxon>Streptomyces</taxon>
    </lineage>
</organism>
<keyword evidence="5" id="KW-1185">Reference proteome</keyword>
<feature type="compositionally biased region" description="Low complexity" evidence="1">
    <location>
        <begin position="324"/>
        <end position="343"/>
    </location>
</feature>
<dbReference type="InterPro" id="IPR034660">
    <property type="entry name" value="DinB/YfiT-like"/>
</dbReference>
<name>A0ABS4L4M9_STRAV</name>
<dbReference type="Pfam" id="PF11716">
    <property type="entry name" value="MDMPI_N"/>
    <property type="match status" value="1"/>
</dbReference>
<evidence type="ECO:0000256" key="1">
    <source>
        <dbReference type="SAM" id="MobiDB-lite"/>
    </source>
</evidence>
<feature type="region of interest" description="Disordered" evidence="1">
    <location>
        <begin position="254"/>
        <end position="343"/>
    </location>
</feature>
<evidence type="ECO:0000259" key="2">
    <source>
        <dbReference type="Pfam" id="PF07398"/>
    </source>
</evidence>
<dbReference type="Proteomes" id="UP001519310">
    <property type="component" value="Unassembled WGS sequence"/>
</dbReference>
<comment type="caution">
    <text evidence="4">The sequence shown here is derived from an EMBL/GenBank/DDBJ whole genome shotgun (WGS) entry which is preliminary data.</text>
</comment>
<proteinExistence type="predicted"/>
<gene>
    <name evidence="4" type="ORF">J2Z77_002843</name>
</gene>
<evidence type="ECO:0000313" key="4">
    <source>
        <dbReference type="EMBL" id="MBP2037043.1"/>
    </source>
</evidence>
<protein>
    <submittedName>
        <fullName evidence="4">Uncharacterized protein (TIGR03083 family)</fullName>
    </submittedName>
</protein>
<sequence length="343" mass="36576">MDHVERLAAFRTEATVFEKAVRRAFDLDEPVPAVPACPGWTVTDLVTHLGGVHRYLAYVLRERLAAPPDPAGLALPEVPDDPDALTDWFAQGARELAELFHELGPDTELWTWSVEQTSGFWLRMQLIELAVHRWDAESATGTPGRLAPDVAADAVTQTIEVMAPARRGWRQAPPGAGERYRFRRTDGPETWTVVLSGDRVLLETVPTGPADVEAAGSACDLALFLWGRLPATALRVTGDADLLPHWFTLVPPGLTTRAGGPGPGSSPDEGPRAGKLARPRTMAACPSSAATAPPHPPARTSTSWPWTRGTGRAISGPGCCPRPTAAARVSSSATTCSADAAPR</sequence>